<dbReference type="KEGG" id="thu:AC731_016980"/>
<dbReference type="SUPFAM" id="SSF54909">
    <property type="entry name" value="Dimeric alpha+beta barrel"/>
    <property type="match status" value="2"/>
</dbReference>
<dbReference type="EMBL" id="CP014646">
    <property type="protein sequence ID" value="AMO38486.1"/>
    <property type="molecule type" value="Genomic_DNA"/>
</dbReference>
<feature type="domain" description="NIPSNAP" evidence="2">
    <location>
        <begin position="10"/>
        <end position="69"/>
    </location>
</feature>
<sequence>MKKYEVALIDIPMFSNAKVYPLIEAYATAPQALGRLLAIWYSDIGELNQVMVLREFETASDLDAERERMMLGGKPFGLDNELMLGLNLSTYAAFPFLPPVETGARGPVYEVRTYGIKPEGVAATIEAWKGAYAARHAVSPLLIAMYALDGQGPRFMNIWPYASTDARAKARADSVAQGVWPPKGGPAHLTTLHSAIFLPAPNSPLR</sequence>
<dbReference type="PANTHER" id="PTHR21017">
    <property type="entry name" value="NIPSNAP-RELATED"/>
    <property type="match status" value="1"/>
</dbReference>
<name>A0A127K940_9RHOO</name>
<dbReference type="Pfam" id="PF07978">
    <property type="entry name" value="NIPSNAP"/>
    <property type="match status" value="2"/>
</dbReference>
<proteinExistence type="inferred from homology"/>
<feature type="domain" description="NIPSNAP" evidence="2">
    <location>
        <begin position="109"/>
        <end position="204"/>
    </location>
</feature>
<dbReference type="AlphaFoldDB" id="A0A127K940"/>
<evidence type="ECO:0000313" key="3">
    <source>
        <dbReference type="EMBL" id="AMO38486.1"/>
    </source>
</evidence>
<dbReference type="Gene3D" id="3.30.70.100">
    <property type="match status" value="2"/>
</dbReference>
<evidence type="ECO:0000313" key="4">
    <source>
        <dbReference type="Proteomes" id="UP000036902"/>
    </source>
</evidence>
<accession>A0A127K940</accession>
<dbReference type="STRING" id="1134435.AC731_016980"/>
<keyword evidence="4" id="KW-1185">Reference proteome</keyword>
<comment type="similarity">
    <text evidence="1">Belongs to the NipSnap family.</text>
</comment>
<reference evidence="4" key="1">
    <citation type="submission" date="2016-03" db="EMBL/GenBank/DDBJ databases">
        <authorList>
            <person name="Ma C."/>
            <person name="Zhou S."/>
            <person name="Yang G."/>
        </authorList>
    </citation>
    <scope>NUCLEOTIDE SEQUENCE [LARGE SCALE GENOMIC DNA]</scope>
    <source>
        <strain evidence="4">SgZ-1</strain>
    </source>
</reference>
<gene>
    <name evidence="3" type="ORF">AC731_016980</name>
</gene>
<evidence type="ECO:0000259" key="2">
    <source>
        <dbReference type="Pfam" id="PF07978"/>
    </source>
</evidence>
<protein>
    <submittedName>
        <fullName evidence="3">NIPSNAP family containing protein</fullName>
    </submittedName>
</protein>
<dbReference type="InterPro" id="IPR051557">
    <property type="entry name" value="NipSnap_domain"/>
</dbReference>
<dbReference type="PANTHER" id="PTHR21017:SF17">
    <property type="entry name" value="PROTEIN NIPSNAP"/>
    <property type="match status" value="1"/>
</dbReference>
<dbReference type="InterPro" id="IPR011008">
    <property type="entry name" value="Dimeric_a/b-barrel"/>
</dbReference>
<dbReference type="InterPro" id="IPR012577">
    <property type="entry name" value="NIPSNAP"/>
</dbReference>
<dbReference type="RefSeq" id="WP_004260063.1">
    <property type="nucleotide sequence ID" value="NZ_CP014646.1"/>
</dbReference>
<organism evidence="3 4">
    <name type="scientific">Thauera humireducens</name>
    <dbReference type="NCBI Taxonomy" id="1134435"/>
    <lineage>
        <taxon>Bacteria</taxon>
        <taxon>Pseudomonadati</taxon>
        <taxon>Pseudomonadota</taxon>
        <taxon>Betaproteobacteria</taxon>
        <taxon>Rhodocyclales</taxon>
        <taxon>Zoogloeaceae</taxon>
        <taxon>Thauera</taxon>
    </lineage>
</organism>
<evidence type="ECO:0000256" key="1">
    <source>
        <dbReference type="ARBA" id="ARBA00005291"/>
    </source>
</evidence>
<dbReference type="Proteomes" id="UP000036902">
    <property type="component" value="Chromosome"/>
</dbReference>